<comment type="subcellular location">
    <subcellularLocation>
        <location evidence="1">Cell membrane</location>
        <topology evidence="1">Peripheral membrane protein</topology>
    </subcellularLocation>
</comment>
<dbReference type="PANTHER" id="PTHR42771">
    <property type="entry name" value="IRON(3+)-HYDROXAMATE IMPORT ATP-BINDING PROTEIN FHUC"/>
    <property type="match status" value="1"/>
</dbReference>
<protein>
    <submittedName>
        <fullName evidence="9">AAA family ATPase</fullName>
    </submittedName>
</protein>
<keyword evidence="10" id="KW-1185">Reference proteome</keyword>
<evidence type="ECO:0000256" key="7">
    <source>
        <dbReference type="ARBA" id="ARBA00023136"/>
    </source>
</evidence>
<dbReference type="InterPro" id="IPR038729">
    <property type="entry name" value="Rad50/SbcC_AAA"/>
</dbReference>
<feature type="domain" description="AAA+ ATPase" evidence="8">
    <location>
        <begin position="39"/>
        <end position="216"/>
    </location>
</feature>
<keyword evidence="7" id="KW-0472">Membrane</keyword>
<evidence type="ECO:0000256" key="5">
    <source>
        <dbReference type="ARBA" id="ARBA00023004"/>
    </source>
</evidence>
<keyword evidence="6" id="KW-0406">Ion transport</keyword>
<keyword evidence="5" id="KW-0408">Iron</keyword>
<dbReference type="EMBL" id="JACOFX010000026">
    <property type="protein sequence ID" value="MBC3911219.1"/>
    <property type="molecule type" value="Genomic_DNA"/>
</dbReference>
<comment type="caution">
    <text evidence="9">The sequence shown here is derived from an EMBL/GenBank/DDBJ whole genome shotgun (WGS) entry which is preliminary data.</text>
</comment>
<evidence type="ECO:0000313" key="9">
    <source>
        <dbReference type="EMBL" id="MBC3911219.1"/>
    </source>
</evidence>
<dbReference type="InterPro" id="IPR027417">
    <property type="entry name" value="P-loop_NTPase"/>
</dbReference>
<evidence type="ECO:0000256" key="3">
    <source>
        <dbReference type="ARBA" id="ARBA00022475"/>
    </source>
</evidence>
<evidence type="ECO:0000259" key="8">
    <source>
        <dbReference type="SMART" id="SM00382"/>
    </source>
</evidence>
<dbReference type="Proteomes" id="UP000646911">
    <property type="component" value="Unassembled WGS sequence"/>
</dbReference>
<evidence type="ECO:0000256" key="2">
    <source>
        <dbReference type="ARBA" id="ARBA00022448"/>
    </source>
</evidence>
<name>A0ABR6ZHR3_9BURK</name>
<dbReference type="SMART" id="SM00382">
    <property type="entry name" value="AAA"/>
    <property type="match status" value="1"/>
</dbReference>
<evidence type="ECO:0000256" key="4">
    <source>
        <dbReference type="ARBA" id="ARBA00022496"/>
    </source>
</evidence>
<evidence type="ECO:0000256" key="6">
    <source>
        <dbReference type="ARBA" id="ARBA00023065"/>
    </source>
</evidence>
<organism evidence="9 10">
    <name type="scientific">Undibacterium umbellatum</name>
    <dbReference type="NCBI Taxonomy" id="2762300"/>
    <lineage>
        <taxon>Bacteria</taxon>
        <taxon>Pseudomonadati</taxon>
        <taxon>Pseudomonadota</taxon>
        <taxon>Betaproteobacteria</taxon>
        <taxon>Burkholderiales</taxon>
        <taxon>Oxalobacteraceae</taxon>
        <taxon>Undibacterium</taxon>
    </lineage>
</organism>
<keyword evidence="2" id="KW-0813">Transport</keyword>
<dbReference type="SUPFAM" id="SSF52540">
    <property type="entry name" value="P-loop containing nucleoside triphosphate hydrolases"/>
    <property type="match status" value="1"/>
</dbReference>
<dbReference type="Pfam" id="PF13476">
    <property type="entry name" value="AAA_23"/>
    <property type="match status" value="1"/>
</dbReference>
<proteinExistence type="predicted"/>
<gene>
    <name evidence="9" type="ORF">H8L47_27035</name>
</gene>
<dbReference type="RefSeq" id="WP_186956929.1">
    <property type="nucleotide sequence ID" value="NZ_JACOFX010000026.1"/>
</dbReference>
<keyword evidence="3" id="KW-1003">Cell membrane</keyword>
<dbReference type="Gene3D" id="3.40.50.300">
    <property type="entry name" value="P-loop containing nucleotide triphosphate hydrolases"/>
    <property type="match status" value="2"/>
</dbReference>
<sequence length="248" mass="27999">MISKQYVSRVSLRRDIVESFERYPFSLPAIKNFEYVDLHPKITYFVGENGSGKSTLLEAIAVSLGFNAEGGTKNFSFGTRRSHSVLDEYLRIAKGVRKPRDGFFLRAESFFNVATEIEKLDEGPGGPPIINSYGGISLHEQSHGESFLKLMTERFGGQGLYILDEPEAALSPQRQLAVLSRIHDLVEENSQFIIATHSPILMAYPDACIYQCGKEGIAEIAYEDTEHYKVTRDFLANPKRMMDMLMER</sequence>
<dbReference type="InterPro" id="IPR003959">
    <property type="entry name" value="ATPase_AAA_core"/>
</dbReference>
<accession>A0ABR6ZHR3</accession>
<dbReference type="InterPro" id="IPR051535">
    <property type="entry name" value="Siderophore_ABC-ATPase"/>
</dbReference>
<dbReference type="Pfam" id="PF13304">
    <property type="entry name" value="AAA_21"/>
    <property type="match status" value="1"/>
</dbReference>
<dbReference type="PANTHER" id="PTHR42771:SF2">
    <property type="entry name" value="IRON(3+)-HYDROXAMATE IMPORT ATP-BINDING PROTEIN FHUC"/>
    <property type="match status" value="1"/>
</dbReference>
<dbReference type="InterPro" id="IPR003593">
    <property type="entry name" value="AAA+_ATPase"/>
</dbReference>
<evidence type="ECO:0000313" key="10">
    <source>
        <dbReference type="Proteomes" id="UP000646911"/>
    </source>
</evidence>
<reference evidence="9 10" key="1">
    <citation type="submission" date="2020-08" db="EMBL/GenBank/DDBJ databases">
        <title>Novel species isolated from subtropical streams in China.</title>
        <authorList>
            <person name="Lu H."/>
        </authorList>
    </citation>
    <scope>NUCLEOTIDE SEQUENCE [LARGE SCALE GENOMIC DNA]</scope>
    <source>
        <strain evidence="9 10">NL8W</strain>
    </source>
</reference>
<evidence type="ECO:0000256" key="1">
    <source>
        <dbReference type="ARBA" id="ARBA00004202"/>
    </source>
</evidence>
<keyword evidence="4" id="KW-0410">Iron transport</keyword>